<name>A0A1M7SDK0_9FIRM</name>
<keyword evidence="2" id="KW-1185">Reference proteome</keyword>
<gene>
    <name evidence="1" type="ORF">SAMN02745215_00701</name>
</gene>
<organism evidence="1 2">
    <name type="scientific">Desulfitobacterium chlororespirans DSM 11544</name>
    <dbReference type="NCBI Taxonomy" id="1121395"/>
    <lineage>
        <taxon>Bacteria</taxon>
        <taxon>Bacillati</taxon>
        <taxon>Bacillota</taxon>
        <taxon>Clostridia</taxon>
        <taxon>Eubacteriales</taxon>
        <taxon>Desulfitobacteriaceae</taxon>
        <taxon>Desulfitobacterium</taxon>
    </lineage>
</organism>
<dbReference type="AlphaFoldDB" id="A0A1M7SDK0"/>
<dbReference type="Proteomes" id="UP000184010">
    <property type="component" value="Unassembled WGS sequence"/>
</dbReference>
<dbReference type="STRING" id="1121395.SAMN02745215_00701"/>
<evidence type="ECO:0000313" key="2">
    <source>
        <dbReference type="Proteomes" id="UP000184010"/>
    </source>
</evidence>
<sequence length="513" mass="57002">MIDFMLPKRLIVFSMALILVSGCTDISMNTLPIPSTGTPLARQDGAQDKPLLTWEAVKELTAGSLSYSEIRNSFYFQDIGSGLYVISFPIKEGPEFSLSASSTGPDAAPLSIMLHCEPAGLSLKLNPENLGLMLGLSNNSDTLQRIHQLFNNGIPVPQDAQTYGNLIYLTGRAPQEILRDYHTMLLHDGWEPADTLGLKQFYKKTIDGNELLISVAYIPENGSQDTENLTVIRFNIEPLPTAPNRLIHDEQDVQALVEAFGKRIQAVSITAPPSSAAAGIAEHYSDYVTPELLQQWQTDPQTAPGRLVSSPWPDRIDILATEMYEPDQYTVRGEIIEVTSVEMTQGGAAAKRPVEIALRQIKGRWFISGVRMGEYVQTGPVVYENTRYGFAFHLPETWKGYSIIAEQWQGTQNGETAETGPLLLIRHPEWTRELPRQDIPLMVFTPEQWQALREEGLSVGAAPIGPRKLGGNSRYIFAIPARYNYAFPAGYEEVEDILQSSPLWPLRQSALLQ</sequence>
<accession>A0A1M7SDK0</accession>
<protein>
    <submittedName>
        <fullName evidence="1">Uncharacterized protein</fullName>
    </submittedName>
</protein>
<reference evidence="2" key="1">
    <citation type="submission" date="2016-12" db="EMBL/GenBank/DDBJ databases">
        <authorList>
            <person name="Varghese N."/>
            <person name="Submissions S."/>
        </authorList>
    </citation>
    <scope>NUCLEOTIDE SEQUENCE [LARGE SCALE GENOMIC DNA]</scope>
    <source>
        <strain evidence="2">DSM 11544</strain>
    </source>
</reference>
<evidence type="ECO:0000313" key="1">
    <source>
        <dbReference type="EMBL" id="SHN56587.1"/>
    </source>
</evidence>
<dbReference type="RefSeq" id="WP_072771292.1">
    <property type="nucleotide sequence ID" value="NZ_FRDN01000004.1"/>
</dbReference>
<dbReference type="EMBL" id="FRDN01000004">
    <property type="protein sequence ID" value="SHN56587.1"/>
    <property type="molecule type" value="Genomic_DNA"/>
</dbReference>
<proteinExistence type="predicted"/>